<protein>
    <submittedName>
        <fullName evidence="2">Alanine acetyltransferase</fullName>
    </submittedName>
</protein>
<dbReference type="InterPro" id="IPR016181">
    <property type="entry name" value="Acyl_CoA_acyltransferase"/>
</dbReference>
<dbReference type="Gene3D" id="3.40.630.30">
    <property type="match status" value="1"/>
</dbReference>
<dbReference type="PROSITE" id="PS51186">
    <property type="entry name" value="GNAT"/>
    <property type="match status" value="1"/>
</dbReference>
<reference evidence="2 3" key="1">
    <citation type="submission" date="2021-01" db="EMBL/GenBank/DDBJ databases">
        <title>Whole genome shotgun sequence of Planotetraspora mira NBRC 15435.</title>
        <authorList>
            <person name="Komaki H."/>
            <person name="Tamura T."/>
        </authorList>
    </citation>
    <scope>NUCLEOTIDE SEQUENCE [LARGE SCALE GENOMIC DNA]</scope>
    <source>
        <strain evidence="2 3">NBRC 15435</strain>
    </source>
</reference>
<sequence>MNVPFGSLVPPCDEFESSRFPGMGQMAKVSLRPVRDEDVSLFEAEISTPEGAGEHAWFGYRSFNGMRTKIAEEGLLGPDLGGLTVEADGSVAGWVTWLKHYWGPEITSWSWSIGITIFAAFRGRGIGTETQIQLTEYLFLHTRAERIQAFTDADNRAEQRALEKAGFQREGVIRNAQWRMGGWHDQWLYSILRENFNDK</sequence>
<name>A0A8J3TX69_9ACTN</name>
<dbReference type="SUPFAM" id="SSF55729">
    <property type="entry name" value="Acyl-CoA N-acyltransferases (Nat)"/>
    <property type="match status" value="1"/>
</dbReference>
<proteinExistence type="predicted"/>
<dbReference type="GO" id="GO:0005737">
    <property type="term" value="C:cytoplasm"/>
    <property type="evidence" value="ECO:0007669"/>
    <property type="project" value="TreeGrafter"/>
</dbReference>
<dbReference type="PANTHER" id="PTHR43441:SF2">
    <property type="entry name" value="FAMILY ACETYLTRANSFERASE, PUTATIVE (AFU_ORTHOLOGUE AFUA_7G00850)-RELATED"/>
    <property type="match status" value="1"/>
</dbReference>
<dbReference type="GO" id="GO:1990189">
    <property type="term" value="F:protein N-terminal-serine acetyltransferase activity"/>
    <property type="evidence" value="ECO:0007669"/>
    <property type="project" value="TreeGrafter"/>
</dbReference>
<feature type="domain" description="N-acetyltransferase" evidence="1">
    <location>
        <begin position="29"/>
        <end position="194"/>
    </location>
</feature>
<dbReference type="InterPro" id="IPR000182">
    <property type="entry name" value="GNAT_dom"/>
</dbReference>
<dbReference type="InterPro" id="IPR051908">
    <property type="entry name" value="Ribosomal_N-acetyltransferase"/>
</dbReference>
<dbReference type="Proteomes" id="UP000650628">
    <property type="component" value="Unassembled WGS sequence"/>
</dbReference>
<dbReference type="Pfam" id="PF13302">
    <property type="entry name" value="Acetyltransf_3"/>
    <property type="match status" value="1"/>
</dbReference>
<comment type="caution">
    <text evidence="2">The sequence shown here is derived from an EMBL/GenBank/DDBJ whole genome shotgun (WGS) entry which is preliminary data.</text>
</comment>
<dbReference type="PANTHER" id="PTHR43441">
    <property type="entry name" value="RIBOSOMAL-PROTEIN-SERINE ACETYLTRANSFERASE"/>
    <property type="match status" value="1"/>
</dbReference>
<evidence type="ECO:0000259" key="1">
    <source>
        <dbReference type="PROSITE" id="PS51186"/>
    </source>
</evidence>
<accession>A0A8J3TX69</accession>
<dbReference type="GO" id="GO:0008999">
    <property type="term" value="F:protein-N-terminal-alanine acetyltransferase activity"/>
    <property type="evidence" value="ECO:0007669"/>
    <property type="project" value="TreeGrafter"/>
</dbReference>
<evidence type="ECO:0000313" key="2">
    <source>
        <dbReference type="EMBL" id="GII28785.1"/>
    </source>
</evidence>
<keyword evidence="3" id="KW-1185">Reference proteome</keyword>
<gene>
    <name evidence="2" type="primary">rimJ_1</name>
    <name evidence="2" type="ORF">Pmi06nite_22270</name>
</gene>
<evidence type="ECO:0000313" key="3">
    <source>
        <dbReference type="Proteomes" id="UP000650628"/>
    </source>
</evidence>
<dbReference type="RefSeq" id="WP_239113822.1">
    <property type="nucleotide sequence ID" value="NZ_BOOO01000011.1"/>
</dbReference>
<dbReference type="EMBL" id="BOOO01000011">
    <property type="protein sequence ID" value="GII28785.1"/>
    <property type="molecule type" value="Genomic_DNA"/>
</dbReference>
<organism evidence="2 3">
    <name type="scientific">Planotetraspora mira</name>
    <dbReference type="NCBI Taxonomy" id="58121"/>
    <lineage>
        <taxon>Bacteria</taxon>
        <taxon>Bacillati</taxon>
        <taxon>Actinomycetota</taxon>
        <taxon>Actinomycetes</taxon>
        <taxon>Streptosporangiales</taxon>
        <taxon>Streptosporangiaceae</taxon>
        <taxon>Planotetraspora</taxon>
    </lineage>
</organism>
<dbReference type="AlphaFoldDB" id="A0A8J3TX69"/>